<accession>A0A3G9GC28</accession>
<keyword evidence="1" id="KW-0732">Signal</keyword>
<name>A0A3G9GC28_9CAUL</name>
<sequence>MRWLIVLLSLMALTPVANAQVSSEPDFFARVRMAGFETPVEVRRTGAKMRLDMLSGGVSQTYIADRDKGVLIHLTSAGGKRIALLFPLNREAALLPLPLDLATLEARATVRPVGSSLMAGQPCRTLEFSGYLNQSGMACANSDGILMQMTQKGRNAPLFQVVAYARGAQDAKWFVIPPDYQTAVLPGLGGATAPAGPSVNPVKP</sequence>
<dbReference type="AlphaFoldDB" id="A0A3G9GC28"/>
<dbReference type="EMBL" id="AP018828">
    <property type="protein sequence ID" value="BBF82158.1"/>
    <property type="molecule type" value="Genomic_DNA"/>
</dbReference>
<gene>
    <name evidence="2" type="ORF">EM6_2787</name>
</gene>
<feature type="signal peptide" evidence="1">
    <location>
        <begin position="1"/>
        <end position="19"/>
    </location>
</feature>
<dbReference type="Proteomes" id="UP000278756">
    <property type="component" value="Chromosome 2"/>
</dbReference>
<organism evidence="2 3">
    <name type="scientific">Asticcacaulis excentricus</name>
    <dbReference type="NCBI Taxonomy" id="78587"/>
    <lineage>
        <taxon>Bacteria</taxon>
        <taxon>Pseudomonadati</taxon>
        <taxon>Pseudomonadota</taxon>
        <taxon>Alphaproteobacteria</taxon>
        <taxon>Caulobacterales</taxon>
        <taxon>Caulobacteraceae</taxon>
        <taxon>Asticcacaulis</taxon>
    </lineage>
</organism>
<evidence type="ECO:0000313" key="3">
    <source>
        <dbReference type="Proteomes" id="UP000278756"/>
    </source>
</evidence>
<protein>
    <recommendedName>
        <fullName evidence="4">DUF4412 domain-containing protein</fullName>
    </recommendedName>
</protein>
<dbReference type="OrthoDB" id="7172117at2"/>
<reference evidence="3" key="1">
    <citation type="journal article" date="2017" name="Biotechnol. Biofuels">
        <title>Evaluation of environmental bacterial communities as a factor affecting the growth of duckweed Lemna minor.</title>
        <authorList>
            <person name="Ishizawa H."/>
            <person name="Kuroda M."/>
            <person name="Morikawa M."/>
            <person name="Ike M."/>
        </authorList>
    </citation>
    <scope>NUCLEOTIDE SEQUENCE [LARGE SCALE GENOMIC DNA]</scope>
    <source>
        <strain evidence="3">M6</strain>
    </source>
</reference>
<evidence type="ECO:0000313" key="2">
    <source>
        <dbReference type="EMBL" id="BBF82158.1"/>
    </source>
</evidence>
<dbReference type="RefSeq" id="WP_126423766.1">
    <property type="nucleotide sequence ID" value="NZ_AP018828.1"/>
</dbReference>
<proteinExistence type="predicted"/>
<evidence type="ECO:0008006" key="4">
    <source>
        <dbReference type="Google" id="ProtNLM"/>
    </source>
</evidence>
<evidence type="ECO:0000256" key="1">
    <source>
        <dbReference type="SAM" id="SignalP"/>
    </source>
</evidence>
<feature type="chain" id="PRO_5017953174" description="DUF4412 domain-containing protein" evidence="1">
    <location>
        <begin position="20"/>
        <end position="204"/>
    </location>
</feature>
<reference evidence="3" key="2">
    <citation type="journal article" date="2017" name="Plant Physiol. Biochem.">
        <title>Differential oxidative and antioxidative response of duckweed Lemna minor toward plant growth promoting/inhibiting bacteria.</title>
        <authorList>
            <person name="Ishizawa H."/>
            <person name="Kuroda M."/>
            <person name="Morikawa M."/>
            <person name="Ike M."/>
        </authorList>
    </citation>
    <scope>NUCLEOTIDE SEQUENCE [LARGE SCALE GENOMIC DNA]</scope>
    <source>
        <strain evidence="3">M6</strain>
    </source>
</reference>